<gene>
    <name evidence="2" type="ORF">RN001_003603</name>
</gene>
<feature type="compositionally biased region" description="Basic and acidic residues" evidence="1">
    <location>
        <begin position="131"/>
        <end position="164"/>
    </location>
</feature>
<dbReference type="EMBL" id="JARPUR010000001">
    <property type="protein sequence ID" value="KAK4887332.1"/>
    <property type="molecule type" value="Genomic_DNA"/>
</dbReference>
<accession>A0AAN7Q9P9</accession>
<proteinExistence type="predicted"/>
<feature type="non-terminal residue" evidence="2">
    <location>
        <position position="182"/>
    </location>
</feature>
<organism evidence="2 3">
    <name type="scientific">Aquatica leii</name>
    <dbReference type="NCBI Taxonomy" id="1421715"/>
    <lineage>
        <taxon>Eukaryota</taxon>
        <taxon>Metazoa</taxon>
        <taxon>Ecdysozoa</taxon>
        <taxon>Arthropoda</taxon>
        <taxon>Hexapoda</taxon>
        <taxon>Insecta</taxon>
        <taxon>Pterygota</taxon>
        <taxon>Neoptera</taxon>
        <taxon>Endopterygota</taxon>
        <taxon>Coleoptera</taxon>
        <taxon>Polyphaga</taxon>
        <taxon>Elateriformia</taxon>
        <taxon>Elateroidea</taxon>
        <taxon>Lampyridae</taxon>
        <taxon>Luciolinae</taxon>
        <taxon>Aquatica</taxon>
    </lineage>
</organism>
<keyword evidence="3" id="KW-1185">Reference proteome</keyword>
<reference evidence="3" key="1">
    <citation type="submission" date="2023-01" db="EMBL/GenBank/DDBJ databases">
        <title>Key to firefly adult light organ development and bioluminescence: homeobox transcription factors regulate luciferase expression and transportation to peroxisome.</title>
        <authorList>
            <person name="Fu X."/>
        </authorList>
    </citation>
    <scope>NUCLEOTIDE SEQUENCE [LARGE SCALE GENOMIC DNA]</scope>
</reference>
<feature type="region of interest" description="Disordered" evidence="1">
    <location>
        <begin position="117"/>
        <end position="182"/>
    </location>
</feature>
<dbReference type="AlphaFoldDB" id="A0AAN7Q9P9"/>
<evidence type="ECO:0000313" key="3">
    <source>
        <dbReference type="Proteomes" id="UP001353858"/>
    </source>
</evidence>
<feature type="non-terminal residue" evidence="2">
    <location>
        <position position="1"/>
    </location>
</feature>
<evidence type="ECO:0000256" key="1">
    <source>
        <dbReference type="SAM" id="MobiDB-lite"/>
    </source>
</evidence>
<name>A0AAN7Q9P9_9COLE</name>
<protein>
    <submittedName>
        <fullName evidence="2">Uncharacterized protein</fullName>
    </submittedName>
</protein>
<dbReference type="Proteomes" id="UP001353858">
    <property type="component" value="Unassembled WGS sequence"/>
</dbReference>
<comment type="caution">
    <text evidence="2">The sequence shown here is derived from an EMBL/GenBank/DDBJ whole genome shotgun (WGS) entry which is preliminary data.</text>
</comment>
<evidence type="ECO:0000313" key="2">
    <source>
        <dbReference type="EMBL" id="KAK4887332.1"/>
    </source>
</evidence>
<sequence>KCTVSLNDWMSSNPGKTVSVKHIPSITKNPFLEAFSPRNITSAFEKTGIWPLNSSPFVDEDFDATLVYKDQSIKEPVSDELNLQNDYGDVNIPNQIAETEVVRPFPKVKKETTTLRRPKVNQGKSRIYTESPEKRRVEEIEEAKIEKQKKKSEGQKGKLKRTSEDVNSPSTSDVVKMKKIKQ</sequence>